<dbReference type="AlphaFoldDB" id="A0A3S9SWK9"/>
<proteinExistence type="predicted"/>
<dbReference type="RefSeq" id="WP_127016010.1">
    <property type="nucleotide sequence ID" value="NZ_CP016379.1"/>
</dbReference>
<sequence>MTNNKPLKDVIVLDLTRVLAGPYCTMILADLGAEVIKVERPGVGDDSRAFGPFINGKSAYFISLNRGKKSIVLNLKDEKDREIFKQLVKKVDVLTENFRPGTMEKLGFGYEELKKINPRLIYAATSGFGHTGPKSKKAAYDMIVQAAGGIMSITGHPGGPPTRVGASIGDIIAGLFTAIGVCAALYQREKTGKGQKIDVAMLDSQVAILENAIARYIVTGEPPKPLGARHPSITPFEAFKAADDWVIIAIGNDALWAKFCKAVGREDLIDHPEFATNAKRTENYDKLKPIMDEIISKKTAAEWIEELDKAGIPVGPINTIDKLFEDPQIKARNMLVDVNDPEIGKMKVAGNPIKMSSFEDEKDRQPAPNLGEHTEEILKRFLG</sequence>
<feature type="region of interest" description="Disordered" evidence="2">
    <location>
        <begin position="356"/>
        <end position="375"/>
    </location>
</feature>
<dbReference type="Proteomes" id="UP000267250">
    <property type="component" value="Chromosome"/>
</dbReference>
<keyword evidence="1" id="KW-0808">Transferase</keyword>
<dbReference type="InterPro" id="IPR023606">
    <property type="entry name" value="CoA-Trfase_III_dom_1_sf"/>
</dbReference>
<organism evidence="3 4">
    <name type="scientific">Anoxybacter fermentans</name>
    <dbReference type="NCBI Taxonomy" id="1323375"/>
    <lineage>
        <taxon>Bacteria</taxon>
        <taxon>Bacillati</taxon>
        <taxon>Bacillota</taxon>
        <taxon>Clostridia</taxon>
        <taxon>Halanaerobiales</taxon>
        <taxon>Anoxybacter</taxon>
    </lineage>
</organism>
<dbReference type="Gene3D" id="3.30.1540.10">
    <property type="entry name" value="formyl-coa transferase, domain 3"/>
    <property type="match status" value="1"/>
</dbReference>
<dbReference type="OrthoDB" id="9797653at2"/>
<dbReference type="SUPFAM" id="SSF89796">
    <property type="entry name" value="CoA-transferase family III (CaiB/BaiF)"/>
    <property type="match status" value="1"/>
</dbReference>
<dbReference type="PANTHER" id="PTHR48207:SF3">
    <property type="entry name" value="SUCCINATE--HYDROXYMETHYLGLUTARATE COA-TRANSFERASE"/>
    <property type="match status" value="1"/>
</dbReference>
<dbReference type="InterPro" id="IPR050483">
    <property type="entry name" value="CoA-transferase_III_domain"/>
</dbReference>
<dbReference type="Gene3D" id="3.40.50.10540">
    <property type="entry name" value="Crotonobetainyl-coa:carnitine coa-transferase, domain 1"/>
    <property type="match status" value="1"/>
</dbReference>
<reference evidence="3 4" key="1">
    <citation type="submission" date="2016-07" db="EMBL/GenBank/DDBJ databases">
        <title>Genome and transcriptome analysis of iron-reducing fermentative bacteria Anoxybacter fermentans.</title>
        <authorList>
            <person name="Zeng X."/>
            <person name="Shao Z."/>
        </authorList>
    </citation>
    <scope>NUCLEOTIDE SEQUENCE [LARGE SCALE GENOMIC DNA]</scope>
    <source>
        <strain evidence="3 4">DY22613</strain>
    </source>
</reference>
<evidence type="ECO:0000313" key="4">
    <source>
        <dbReference type="Proteomes" id="UP000267250"/>
    </source>
</evidence>
<protein>
    <submittedName>
        <fullName evidence="3">Carnitine dehydratase</fullName>
    </submittedName>
</protein>
<dbReference type="KEGG" id="aft:BBF96_04305"/>
<dbReference type="GO" id="GO:0008410">
    <property type="term" value="F:CoA-transferase activity"/>
    <property type="evidence" value="ECO:0007669"/>
    <property type="project" value="TreeGrafter"/>
</dbReference>
<accession>A0A3S9SWK9</accession>
<dbReference type="PANTHER" id="PTHR48207">
    <property type="entry name" value="SUCCINATE--HYDROXYMETHYLGLUTARATE COA-TRANSFERASE"/>
    <property type="match status" value="1"/>
</dbReference>
<evidence type="ECO:0000256" key="2">
    <source>
        <dbReference type="SAM" id="MobiDB-lite"/>
    </source>
</evidence>
<keyword evidence="4" id="KW-1185">Reference proteome</keyword>
<evidence type="ECO:0000256" key="1">
    <source>
        <dbReference type="ARBA" id="ARBA00022679"/>
    </source>
</evidence>
<name>A0A3S9SWK9_9FIRM</name>
<gene>
    <name evidence="3" type="ORF">BBF96_04305</name>
</gene>
<dbReference type="Pfam" id="PF02515">
    <property type="entry name" value="CoA_transf_3"/>
    <property type="match status" value="1"/>
</dbReference>
<dbReference type="InterPro" id="IPR003673">
    <property type="entry name" value="CoA-Trfase_fam_III"/>
</dbReference>
<dbReference type="EMBL" id="CP016379">
    <property type="protein sequence ID" value="AZR72679.1"/>
    <property type="molecule type" value="Genomic_DNA"/>
</dbReference>
<evidence type="ECO:0000313" key="3">
    <source>
        <dbReference type="EMBL" id="AZR72679.1"/>
    </source>
</evidence>
<dbReference type="InterPro" id="IPR044855">
    <property type="entry name" value="CoA-Trfase_III_dom3_sf"/>
</dbReference>